<evidence type="ECO:0000256" key="1">
    <source>
        <dbReference type="SAM" id="MobiDB-lite"/>
    </source>
</evidence>
<reference evidence="2 3" key="1">
    <citation type="journal article" date="2019" name="Nat. Ecol. Evol.">
        <title>Megaphylogeny resolves global patterns of mushroom evolution.</title>
        <authorList>
            <person name="Varga T."/>
            <person name="Krizsan K."/>
            <person name="Foldi C."/>
            <person name="Dima B."/>
            <person name="Sanchez-Garcia M."/>
            <person name="Sanchez-Ramirez S."/>
            <person name="Szollosi G.J."/>
            <person name="Szarkandi J.G."/>
            <person name="Papp V."/>
            <person name="Albert L."/>
            <person name="Andreopoulos W."/>
            <person name="Angelini C."/>
            <person name="Antonin V."/>
            <person name="Barry K.W."/>
            <person name="Bougher N.L."/>
            <person name="Buchanan P."/>
            <person name="Buyck B."/>
            <person name="Bense V."/>
            <person name="Catcheside P."/>
            <person name="Chovatia M."/>
            <person name="Cooper J."/>
            <person name="Damon W."/>
            <person name="Desjardin D."/>
            <person name="Finy P."/>
            <person name="Geml J."/>
            <person name="Haridas S."/>
            <person name="Hughes K."/>
            <person name="Justo A."/>
            <person name="Karasinski D."/>
            <person name="Kautmanova I."/>
            <person name="Kiss B."/>
            <person name="Kocsube S."/>
            <person name="Kotiranta H."/>
            <person name="LaButti K.M."/>
            <person name="Lechner B.E."/>
            <person name="Liimatainen K."/>
            <person name="Lipzen A."/>
            <person name="Lukacs Z."/>
            <person name="Mihaltcheva S."/>
            <person name="Morgado L.N."/>
            <person name="Niskanen T."/>
            <person name="Noordeloos M.E."/>
            <person name="Ohm R.A."/>
            <person name="Ortiz-Santana B."/>
            <person name="Ovrebo C."/>
            <person name="Racz N."/>
            <person name="Riley R."/>
            <person name="Savchenko A."/>
            <person name="Shiryaev A."/>
            <person name="Soop K."/>
            <person name="Spirin V."/>
            <person name="Szebenyi C."/>
            <person name="Tomsovsky M."/>
            <person name="Tulloss R.E."/>
            <person name="Uehling J."/>
            <person name="Grigoriev I.V."/>
            <person name="Vagvolgyi C."/>
            <person name="Papp T."/>
            <person name="Martin F.M."/>
            <person name="Miettinen O."/>
            <person name="Hibbett D.S."/>
            <person name="Nagy L.G."/>
        </authorList>
    </citation>
    <scope>NUCLEOTIDE SEQUENCE [LARGE SCALE GENOMIC DNA]</scope>
    <source>
        <strain evidence="2 3">CBS 962.96</strain>
    </source>
</reference>
<evidence type="ECO:0000313" key="3">
    <source>
        <dbReference type="Proteomes" id="UP000297245"/>
    </source>
</evidence>
<dbReference type="EMBL" id="ML179176">
    <property type="protein sequence ID" value="THU96478.1"/>
    <property type="molecule type" value="Genomic_DNA"/>
</dbReference>
<proteinExistence type="predicted"/>
<evidence type="ECO:0000313" key="2">
    <source>
        <dbReference type="EMBL" id="THU96478.1"/>
    </source>
</evidence>
<dbReference type="AlphaFoldDB" id="A0A4S8M422"/>
<feature type="region of interest" description="Disordered" evidence="1">
    <location>
        <begin position="79"/>
        <end position="118"/>
    </location>
</feature>
<feature type="compositionally biased region" description="Polar residues" evidence="1">
    <location>
        <begin position="79"/>
        <end position="93"/>
    </location>
</feature>
<organism evidence="2 3">
    <name type="scientific">Dendrothele bispora (strain CBS 962.96)</name>
    <dbReference type="NCBI Taxonomy" id="1314807"/>
    <lineage>
        <taxon>Eukaryota</taxon>
        <taxon>Fungi</taxon>
        <taxon>Dikarya</taxon>
        <taxon>Basidiomycota</taxon>
        <taxon>Agaricomycotina</taxon>
        <taxon>Agaricomycetes</taxon>
        <taxon>Agaricomycetidae</taxon>
        <taxon>Agaricales</taxon>
        <taxon>Agaricales incertae sedis</taxon>
        <taxon>Dendrothele</taxon>
    </lineage>
</organism>
<sequence>MGWLLVCAADDVGNKRKMSTYWSAKAREWSTALTPPVSYPTTNELTGLSSSREFRTLKLTNREQPSLVERQRTRVLVNFSNSTRDIDPTGSNTSKEREALGTSGGRFELTDNMNAGDS</sequence>
<gene>
    <name evidence="2" type="ORF">K435DRAFT_797295</name>
</gene>
<dbReference type="Proteomes" id="UP000297245">
    <property type="component" value="Unassembled WGS sequence"/>
</dbReference>
<protein>
    <submittedName>
        <fullName evidence="2">Uncharacterized protein</fullName>
    </submittedName>
</protein>
<accession>A0A4S8M422</accession>
<name>A0A4S8M422_DENBC</name>
<keyword evidence="3" id="KW-1185">Reference proteome</keyword>